<dbReference type="SUPFAM" id="SSF52402">
    <property type="entry name" value="Adenine nucleotide alpha hydrolases-like"/>
    <property type="match status" value="1"/>
</dbReference>
<keyword evidence="5" id="KW-0808">Transferase</keyword>
<dbReference type="InterPro" id="IPR025201">
    <property type="entry name" value="KdpD_TM"/>
</dbReference>
<evidence type="ECO:0000256" key="8">
    <source>
        <dbReference type="ARBA" id="ARBA00022777"/>
    </source>
</evidence>
<evidence type="ECO:0000256" key="6">
    <source>
        <dbReference type="ARBA" id="ARBA00022692"/>
    </source>
</evidence>
<evidence type="ECO:0000256" key="7">
    <source>
        <dbReference type="ARBA" id="ARBA00022741"/>
    </source>
</evidence>
<dbReference type="EMBL" id="PJLB01000008">
    <property type="protein sequence ID" value="PND02158.1"/>
    <property type="molecule type" value="Genomic_DNA"/>
</dbReference>
<evidence type="ECO:0000256" key="5">
    <source>
        <dbReference type="ARBA" id="ARBA00022679"/>
    </source>
</evidence>
<feature type="transmembrane region" description="Helical" evidence="13">
    <location>
        <begin position="467"/>
        <end position="490"/>
    </location>
</feature>
<dbReference type="FunFam" id="3.40.50.300:FF:000483">
    <property type="entry name" value="Sensor histidine kinase KdpD"/>
    <property type="match status" value="1"/>
</dbReference>
<dbReference type="InterPro" id="IPR003594">
    <property type="entry name" value="HATPase_dom"/>
</dbReference>
<feature type="transmembrane region" description="Helical" evidence="13">
    <location>
        <begin position="496"/>
        <end position="514"/>
    </location>
</feature>
<dbReference type="GO" id="GO:0005524">
    <property type="term" value="F:ATP binding"/>
    <property type="evidence" value="ECO:0007669"/>
    <property type="project" value="UniProtKB-KW"/>
</dbReference>
<dbReference type="GO" id="GO:0005886">
    <property type="term" value="C:plasma membrane"/>
    <property type="evidence" value="ECO:0007669"/>
    <property type="project" value="TreeGrafter"/>
</dbReference>
<dbReference type="InterPro" id="IPR005467">
    <property type="entry name" value="His_kinase_dom"/>
</dbReference>
<keyword evidence="8 15" id="KW-0418">Kinase</keyword>
<accession>A0AAX0WJ59</accession>
<dbReference type="Gene3D" id="3.30.565.10">
    <property type="entry name" value="Histidine kinase-like ATPase, C-terminal domain"/>
    <property type="match status" value="1"/>
</dbReference>
<dbReference type="EC" id="2.7.13.3" evidence="3"/>
<keyword evidence="11" id="KW-0902">Two-component regulatory system</keyword>
<feature type="domain" description="Histidine kinase" evidence="14">
    <location>
        <begin position="690"/>
        <end position="900"/>
    </location>
</feature>
<dbReference type="InterPro" id="IPR036890">
    <property type="entry name" value="HATPase_C_sf"/>
</dbReference>
<evidence type="ECO:0000256" key="12">
    <source>
        <dbReference type="ARBA" id="ARBA00023136"/>
    </source>
</evidence>
<evidence type="ECO:0000256" key="10">
    <source>
        <dbReference type="ARBA" id="ARBA00022989"/>
    </source>
</evidence>
<dbReference type="InterPro" id="IPR004358">
    <property type="entry name" value="Sig_transdc_His_kin-like_C"/>
</dbReference>
<comment type="catalytic activity">
    <reaction evidence="1">
        <text>ATP + protein L-histidine = ADP + protein N-phospho-L-histidine.</text>
        <dbReference type="EC" id="2.7.13.3"/>
    </reaction>
</comment>
<keyword evidence="10 13" id="KW-1133">Transmembrane helix</keyword>
<dbReference type="CDD" id="cd01987">
    <property type="entry name" value="USP_KdpD-like"/>
    <property type="match status" value="1"/>
</dbReference>
<organism evidence="15 16">
    <name type="scientific">Akkermansia muciniphila</name>
    <dbReference type="NCBI Taxonomy" id="239935"/>
    <lineage>
        <taxon>Bacteria</taxon>
        <taxon>Pseudomonadati</taxon>
        <taxon>Verrucomicrobiota</taxon>
        <taxon>Verrucomicrobiia</taxon>
        <taxon>Verrucomicrobiales</taxon>
        <taxon>Akkermansiaceae</taxon>
        <taxon>Akkermansia</taxon>
    </lineage>
</organism>
<dbReference type="SUPFAM" id="SSF47384">
    <property type="entry name" value="Homodimeric domain of signal transducing histidine kinase"/>
    <property type="match status" value="1"/>
</dbReference>
<name>A0AAX0WJ59_9BACT</name>
<protein>
    <recommendedName>
        <fullName evidence="3">histidine kinase</fullName>
        <ecNumber evidence="3">2.7.13.3</ecNumber>
    </recommendedName>
</protein>
<dbReference type="InterPro" id="IPR027417">
    <property type="entry name" value="P-loop_NTPase"/>
</dbReference>
<dbReference type="Gene3D" id="3.40.50.300">
    <property type="entry name" value="P-loop containing nucleotide triphosphate hydrolases"/>
    <property type="match status" value="1"/>
</dbReference>
<evidence type="ECO:0000256" key="2">
    <source>
        <dbReference type="ARBA" id="ARBA00004141"/>
    </source>
</evidence>
<dbReference type="PRINTS" id="PR00344">
    <property type="entry name" value="BCTRLSENSOR"/>
</dbReference>
<dbReference type="SUPFAM" id="SSF55874">
    <property type="entry name" value="ATPase domain of HSP90 chaperone/DNA topoisomerase II/histidine kinase"/>
    <property type="match status" value="1"/>
</dbReference>
<reference evidence="15 16" key="1">
    <citation type="journal article" date="2017" name="BMC Genomics">
        <title>Genome sequencing of 39 Akkermansia muciniphila isolates reveals its population structure, genomic and functional diverisity, and global distribution in mammalian gut microbiotas.</title>
        <authorList>
            <person name="Guo X."/>
            <person name="Li S."/>
            <person name="Zhang J."/>
            <person name="Wu F."/>
            <person name="Li X."/>
            <person name="Wu D."/>
            <person name="Zhang M."/>
            <person name="Ou Z."/>
            <person name="Jie Z."/>
            <person name="Yan Q."/>
            <person name="Li P."/>
            <person name="Yi J."/>
            <person name="Peng Y."/>
        </authorList>
    </citation>
    <scope>NUCLEOTIDE SEQUENCE [LARGE SCALE GENOMIC DNA]</scope>
    <source>
        <strain evidence="15 16">GP28</strain>
    </source>
</reference>
<evidence type="ECO:0000256" key="4">
    <source>
        <dbReference type="ARBA" id="ARBA00022553"/>
    </source>
</evidence>
<dbReference type="Gene3D" id="3.40.50.620">
    <property type="entry name" value="HUPs"/>
    <property type="match status" value="1"/>
</dbReference>
<dbReference type="InterPro" id="IPR052023">
    <property type="entry name" value="Histidine_kinase_KdpD"/>
</dbReference>
<dbReference type="CDD" id="cd00075">
    <property type="entry name" value="HATPase"/>
    <property type="match status" value="1"/>
</dbReference>
<feature type="transmembrane region" description="Helical" evidence="13">
    <location>
        <begin position="442"/>
        <end position="460"/>
    </location>
</feature>
<dbReference type="SMART" id="SM00387">
    <property type="entry name" value="HATPase_c"/>
    <property type="match status" value="1"/>
</dbReference>
<dbReference type="AlphaFoldDB" id="A0AAX0WJ59"/>
<dbReference type="Gene3D" id="3.30.450.40">
    <property type="match status" value="1"/>
</dbReference>
<evidence type="ECO:0000256" key="3">
    <source>
        <dbReference type="ARBA" id="ARBA00012438"/>
    </source>
</evidence>
<evidence type="ECO:0000259" key="14">
    <source>
        <dbReference type="PROSITE" id="PS50109"/>
    </source>
</evidence>
<keyword evidence="4" id="KW-0597">Phosphoprotein</keyword>
<dbReference type="InterPro" id="IPR003852">
    <property type="entry name" value="Sig_transdc_His_kinase_KdpD_N"/>
</dbReference>
<dbReference type="CDD" id="cd00082">
    <property type="entry name" value="HisKA"/>
    <property type="match status" value="1"/>
</dbReference>
<dbReference type="InterPro" id="IPR038318">
    <property type="entry name" value="KdpD_sf"/>
</dbReference>
<evidence type="ECO:0000256" key="13">
    <source>
        <dbReference type="SAM" id="Phobius"/>
    </source>
</evidence>
<dbReference type="GO" id="GO:0000155">
    <property type="term" value="F:phosphorelay sensor kinase activity"/>
    <property type="evidence" value="ECO:0007669"/>
    <property type="project" value="InterPro"/>
</dbReference>
<evidence type="ECO:0000256" key="11">
    <source>
        <dbReference type="ARBA" id="ARBA00023012"/>
    </source>
</evidence>
<dbReference type="InterPro" id="IPR036097">
    <property type="entry name" value="HisK_dim/P_sf"/>
</dbReference>
<evidence type="ECO:0000313" key="16">
    <source>
        <dbReference type="Proteomes" id="UP000236075"/>
    </source>
</evidence>
<dbReference type="Pfam" id="PF00512">
    <property type="entry name" value="HisKA"/>
    <property type="match status" value="1"/>
</dbReference>
<dbReference type="InterPro" id="IPR029016">
    <property type="entry name" value="GAF-like_dom_sf"/>
</dbReference>
<keyword evidence="7" id="KW-0547">Nucleotide-binding</keyword>
<dbReference type="PANTHER" id="PTHR45569:SF1">
    <property type="entry name" value="SENSOR PROTEIN KDPD"/>
    <property type="match status" value="1"/>
</dbReference>
<dbReference type="Gene3D" id="1.10.287.130">
    <property type="match status" value="1"/>
</dbReference>
<dbReference type="Pfam" id="PF02702">
    <property type="entry name" value="KdpD"/>
    <property type="match status" value="1"/>
</dbReference>
<dbReference type="Pfam" id="PF02518">
    <property type="entry name" value="HATPase_c"/>
    <property type="match status" value="1"/>
</dbReference>
<dbReference type="PROSITE" id="PS50109">
    <property type="entry name" value="HIS_KIN"/>
    <property type="match status" value="1"/>
</dbReference>
<comment type="caution">
    <text evidence="15">The sequence shown here is derived from an EMBL/GenBank/DDBJ whole genome shotgun (WGS) entry which is preliminary data.</text>
</comment>
<dbReference type="SUPFAM" id="SSF55781">
    <property type="entry name" value="GAF domain-like"/>
    <property type="match status" value="1"/>
</dbReference>
<comment type="subcellular location">
    <subcellularLocation>
        <location evidence="2">Membrane</location>
        <topology evidence="2">Multi-pass membrane protein</topology>
    </subcellularLocation>
</comment>
<dbReference type="InterPro" id="IPR003661">
    <property type="entry name" value="HisK_dim/P_dom"/>
</dbReference>
<keyword evidence="12 13" id="KW-0472">Membrane</keyword>
<dbReference type="PANTHER" id="PTHR45569">
    <property type="entry name" value="SENSOR PROTEIN KDPD"/>
    <property type="match status" value="1"/>
</dbReference>
<keyword evidence="9" id="KW-0067">ATP-binding</keyword>
<evidence type="ECO:0000256" key="1">
    <source>
        <dbReference type="ARBA" id="ARBA00000085"/>
    </source>
</evidence>
<evidence type="ECO:0000256" key="9">
    <source>
        <dbReference type="ARBA" id="ARBA00022840"/>
    </source>
</evidence>
<keyword evidence="6 13" id="KW-0812">Transmembrane</keyword>
<sequence length="907" mass="100437">MIPTFKPDIIPIPLFMFSETHSDSQRADRILASIRREEARPGRGLLKIFFGMAPGVGKTCAMLEAAIQAADKGVQVIIGVAESHGREDTMRLIGRLPRLPMKKMVYRGVEMEEFDLEEALRVKPQLILVDELAHTNVPGMRHRKRYQDVEDLLAAGIDVYTTLNVQHLESRSDTVHDITAAPVQETVPDSVLAEADCIQLVDITPDQLRTRLREGKVYSAPQASAALDHFFKESNLTALRELALRIVAEKVDHELTEVRTISGDRSIWRSGERLMVAVGPSPFSARLVRWTRRMAYALNAPWIALSVDTGVPLPPEQQQRLDANLELARRLGAEVVVMPGSDLAETLLRMAFLRNVSQIVVGKPQESYLWGLVRPISLVDKLVKGSDQIDIYVVPAASGPGRNRWKSWHRKTEKDGRDYWLAAGVTAAVTGAGLLVSAFTGYFAPGFLYLAGVVGLGFFIRSRWAMLLAAALSVLLWNLLFIPPVMTFKIERLEDALMCFFFFLVALSTGRLTSRLRIREREEREREKKTNALFLYSRAIGSASDVPSLISVAAGQISQIMGVRLAVMTPEGGGGKLRLWETGGEYAMDEKEWSVAVWCMEHRRPAGRFTDTIPVAEGFYLPMMSGERCMGVLGVRPEEGECLTAGQKDLLESMGAQLAMALEREELRAERARTRLMEESEKLHRSLLDSVSHEFKTPLAVIEGGCEKLAGRAASAPEEREEYGEILLAARRLRRLVKNLLDVSRLESGALKPKLDWCDLGDVIEGALAATREARRNHPVSVSLPPDYPLVKADFSLMEQVLVNLLLNACVHTPEGTSVTLQGGADSARGQVWLDIHDMGPGIPPERAETIFERFRTTRPGGLGLGLPIVRGFMEAQRGAVSLVPVSAGTCFRLVLPLVEHDSVPEE</sequence>
<dbReference type="GO" id="GO:0005737">
    <property type="term" value="C:cytoplasm"/>
    <property type="evidence" value="ECO:0007669"/>
    <property type="project" value="UniProtKB-ARBA"/>
</dbReference>
<dbReference type="Proteomes" id="UP000236075">
    <property type="component" value="Unassembled WGS sequence"/>
</dbReference>
<dbReference type="Gene3D" id="1.20.120.620">
    <property type="entry name" value="Backbone structure of the membrane domain of e. Coli histidine kinase receptor kdpd"/>
    <property type="match status" value="1"/>
</dbReference>
<dbReference type="SUPFAM" id="SSF52540">
    <property type="entry name" value="P-loop containing nucleoside triphosphate hydrolases"/>
    <property type="match status" value="1"/>
</dbReference>
<dbReference type="Pfam" id="PF13493">
    <property type="entry name" value="DUF4118"/>
    <property type="match status" value="1"/>
</dbReference>
<dbReference type="SMART" id="SM00388">
    <property type="entry name" value="HisKA"/>
    <property type="match status" value="1"/>
</dbReference>
<evidence type="ECO:0000313" key="15">
    <source>
        <dbReference type="EMBL" id="PND02158.1"/>
    </source>
</evidence>
<dbReference type="InterPro" id="IPR014729">
    <property type="entry name" value="Rossmann-like_a/b/a_fold"/>
</dbReference>
<proteinExistence type="predicted"/>
<gene>
    <name evidence="15" type="ORF">CXT95_05615</name>
</gene>